<reference evidence="2" key="1">
    <citation type="journal article" date="2022" name="bioRxiv">
        <title>Sequencing and chromosome-scale assembly of the giantPleurodeles waltlgenome.</title>
        <authorList>
            <person name="Brown T."/>
            <person name="Elewa A."/>
            <person name="Iarovenko S."/>
            <person name="Subramanian E."/>
            <person name="Araus A.J."/>
            <person name="Petzold A."/>
            <person name="Susuki M."/>
            <person name="Suzuki K.-i.T."/>
            <person name="Hayashi T."/>
            <person name="Toyoda A."/>
            <person name="Oliveira C."/>
            <person name="Osipova E."/>
            <person name="Leigh N.D."/>
            <person name="Simon A."/>
            <person name="Yun M.H."/>
        </authorList>
    </citation>
    <scope>NUCLEOTIDE SEQUENCE</scope>
    <source>
        <strain evidence="2">20211129_DDA</strain>
        <tissue evidence="2">Liver</tissue>
    </source>
</reference>
<keyword evidence="3" id="KW-1185">Reference proteome</keyword>
<feature type="region of interest" description="Disordered" evidence="1">
    <location>
        <begin position="24"/>
        <end position="97"/>
    </location>
</feature>
<accession>A0AAV7VNH9</accession>
<evidence type="ECO:0000256" key="1">
    <source>
        <dbReference type="SAM" id="MobiDB-lite"/>
    </source>
</evidence>
<organism evidence="2 3">
    <name type="scientific">Pleurodeles waltl</name>
    <name type="common">Iberian ribbed newt</name>
    <dbReference type="NCBI Taxonomy" id="8319"/>
    <lineage>
        <taxon>Eukaryota</taxon>
        <taxon>Metazoa</taxon>
        <taxon>Chordata</taxon>
        <taxon>Craniata</taxon>
        <taxon>Vertebrata</taxon>
        <taxon>Euteleostomi</taxon>
        <taxon>Amphibia</taxon>
        <taxon>Batrachia</taxon>
        <taxon>Caudata</taxon>
        <taxon>Salamandroidea</taxon>
        <taxon>Salamandridae</taxon>
        <taxon>Pleurodelinae</taxon>
        <taxon>Pleurodeles</taxon>
    </lineage>
</organism>
<evidence type="ECO:0000313" key="2">
    <source>
        <dbReference type="EMBL" id="KAJ1201941.1"/>
    </source>
</evidence>
<dbReference type="Proteomes" id="UP001066276">
    <property type="component" value="Chromosome 2_1"/>
</dbReference>
<protein>
    <submittedName>
        <fullName evidence="2">Uncharacterized protein</fullName>
    </submittedName>
</protein>
<evidence type="ECO:0000313" key="3">
    <source>
        <dbReference type="Proteomes" id="UP001066276"/>
    </source>
</evidence>
<dbReference type="AlphaFoldDB" id="A0AAV7VNH9"/>
<gene>
    <name evidence="2" type="ORF">NDU88_005745</name>
</gene>
<dbReference type="EMBL" id="JANPWB010000003">
    <property type="protein sequence ID" value="KAJ1201941.1"/>
    <property type="molecule type" value="Genomic_DNA"/>
</dbReference>
<comment type="caution">
    <text evidence="2">The sequence shown here is derived from an EMBL/GenBank/DDBJ whole genome shotgun (WGS) entry which is preliminary data.</text>
</comment>
<feature type="compositionally biased region" description="Basic and acidic residues" evidence="1">
    <location>
        <begin position="44"/>
        <end position="69"/>
    </location>
</feature>
<sequence length="97" mass="10564">MDYRLPRHCQRCQEILMVAVQANGSHVGPDPLFMKQEDAGPDPRFPKQEDVGLDRRSKGGGDARRREGAAESGGRAELYPCGDTPEGLNGVAGKQQE</sequence>
<proteinExistence type="predicted"/>
<name>A0AAV7VNH9_PLEWA</name>